<feature type="chain" id="PRO_5020858687" evidence="1">
    <location>
        <begin position="23"/>
        <end position="62"/>
    </location>
</feature>
<protein>
    <submittedName>
        <fullName evidence="2">Uncharacterized protein</fullName>
    </submittedName>
</protein>
<organism evidence="2 3">
    <name type="scientific">Camelimonas lactis</name>
    <dbReference type="NCBI Taxonomy" id="659006"/>
    <lineage>
        <taxon>Bacteria</taxon>
        <taxon>Pseudomonadati</taxon>
        <taxon>Pseudomonadota</taxon>
        <taxon>Alphaproteobacteria</taxon>
        <taxon>Hyphomicrobiales</taxon>
        <taxon>Chelatococcaceae</taxon>
        <taxon>Camelimonas</taxon>
    </lineage>
</organism>
<accession>A0A4R2GYV9</accession>
<sequence length="62" mass="6340">MNKLIRAGVAALAMTLAFSPWAGAQACAFTGGNQAQCAVRCHNVSNFWEQAACALGATAPAE</sequence>
<keyword evidence="1" id="KW-0732">Signal</keyword>
<proteinExistence type="predicted"/>
<dbReference type="RefSeq" id="WP_132002495.1">
    <property type="nucleotide sequence ID" value="NZ_JBHUNN010000002.1"/>
</dbReference>
<comment type="caution">
    <text evidence="2">The sequence shown here is derived from an EMBL/GenBank/DDBJ whole genome shotgun (WGS) entry which is preliminary data.</text>
</comment>
<evidence type="ECO:0000256" key="1">
    <source>
        <dbReference type="SAM" id="SignalP"/>
    </source>
</evidence>
<name>A0A4R2GYV9_9HYPH</name>
<evidence type="ECO:0000313" key="2">
    <source>
        <dbReference type="EMBL" id="TCO16285.1"/>
    </source>
</evidence>
<dbReference type="AlphaFoldDB" id="A0A4R2GYV9"/>
<keyword evidence="3" id="KW-1185">Reference proteome</keyword>
<dbReference type="PROSITE" id="PS51257">
    <property type="entry name" value="PROKAR_LIPOPROTEIN"/>
    <property type="match status" value="1"/>
</dbReference>
<dbReference type="EMBL" id="SLWL01000001">
    <property type="protein sequence ID" value="TCO16285.1"/>
    <property type="molecule type" value="Genomic_DNA"/>
</dbReference>
<dbReference type="Proteomes" id="UP000294881">
    <property type="component" value="Unassembled WGS sequence"/>
</dbReference>
<gene>
    <name evidence="2" type="ORF">EV666_101540</name>
</gene>
<evidence type="ECO:0000313" key="3">
    <source>
        <dbReference type="Proteomes" id="UP000294881"/>
    </source>
</evidence>
<feature type="signal peptide" evidence="1">
    <location>
        <begin position="1"/>
        <end position="22"/>
    </location>
</feature>
<reference evidence="2 3" key="1">
    <citation type="submission" date="2019-03" db="EMBL/GenBank/DDBJ databases">
        <title>Genomic Encyclopedia of Type Strains, Phase IV (KMG-IV): sequencing the most valuable type-strain genomes for metagenomic binning, comparative biology and taxonomic classification.</title>
        <authorList>
            <person name="Goeker M."/>
        </authorList>
    </citation>
    <scope>NUCLEOTIDE SEQUENCE [LARGE SCALE GENOMIC DNA]</scope>
    <source>
        <strain evidence="2 3">DSM 22958</strain>
    </source>
</reference>